<evidence type="ECO:0000313" key="1">
    <source>
        <dbReference type="EMBL" id="MPN33007.1"/>
    </source>
</evidence>
<gene>
    <name evidence="1" type="ORF">SDC9_180490</name>
</gene>
<organism evidence="1">
    <name type="scientific">bioreactor metagenome</name>
    <dbReference type="NCBI Taxonomy" id="1076179"/>
    <lineage>
        <taxon>unclassified sequences</taxon>
        <taxon>metagenomes</taxon>
        <taxon>ecological metagenomes</taxon>
    </lineage>
</organism>
<protein>
    <submittedName>
        <fullName evidence="1">Uncharacterized protein</fullName>
    </submittedName>
</protein>
<dbReference type="EMBL" id="VSSQ01085302">
    <property type="protein sequence ID" value="MPN33007.1"/>
    <property type="molecule type" value="Genomic_DNA"/>
</dbReference>
<sequence length="74" mass="8270">MDVLSNAQVVQHALPVKMRRARGVTAAHHRIGHFEVIVHAADRIHELLDRRHGDRVVVVDRNSAEHPARGFAGL</sequence>
<proteinExistence type="predicted"/>
<dbReference type="AlphaFoldDB" id="A0A645H1V0"/>
<accession>A0A645H1V0</accession>
<name>A0A645H1V0_9ZZZZ</name>
<reference evidence="1" key="1">
    <citation type="submission" date="2019-08" db="EMBL/GenBank/DDBJ databases">
        <authorList>
            <person name="Kucharzyk K."/>
            <person name="Murdoch R.W."/>
            <person name="Higgins S."/>
            <person name="Loffler F."/>
        </authorList>
    </citation>
    <scope>NUCLEOTIDE SEQUENCE</scope>
</reference>
<comment type="caution">
    <text evidence="1">The sequence shown here is derived from an EMBL/GenBank/DDBJ whole genome shotgun (WGS) entry which is preliminary data.</text>
</comment>